<dbReference type="PANTHER" id="PTHR12818:SF0">
    <property type="entry name" value="TRNA (ADENINE(37)-N6)-METHYLTRANSFERASE"/>
    <property type="match status" value="1"/>
</dbReference>
<dbReference type="InterPro" id="IPR023370">
    <property type="entry name" value="TrmO-like_N"/>
</dbReference>
<dbReference type="Pfam" id="PF01980">
    <property type="entry name" value="TrmO_N"/>
    <property type="match status" value="1"/>
</dbReference>
<dbReference type="Gene3D" id="2.40.30.70">
    <property type="entry name" value="YaeB-like"/>
    <property type="match status" value="1"/>
</dbReference>
<evidence type="ECO:0000256" key="3">
    <source>
        <dbReference type="ARBA" id="ARBA00022840"/>
    </source>
</evidence>
<dbReference type="Gene3D" id="3.30.2310.10">
    <property type="entry name" value="YaeB-like"/>
    <property type="match status" value="1"/>
</dbReference>
<evidence type="ECO:0000256" key="6">
    <source>
        <dbReference type="SAM" id="MobiDB-lite"/>
    </source>
</evidence>
<evidence type="ECO:0000256" key="5">
    <source>
        <dbReference type="PROSITE-ProRule" id="PRU10141"/>
    </source>
</evidence>
<evidence type="ECO:0000256" key="1">
    <source>
        <dbReference type="ARBA" id="ARBA00022691"/>
    </source>
</evidence>
<dbReference type="InterPro" id="IPR036414">
    <property type="entry name" value="YaeB_N_sf"/>
</dbReference>
<comment type="caution">
    <text evidence="9">The sequence shown here is derived from an EMBL/GenBank/DDBJ whole genome shotgun (WGS) entry which is preliminary data.</text>
</comment>
<accession>A0A2P6N9J4</accession>
<protein>
    <submittedName>
        <fullName evidence="9">Wee1-like protein kinase-like</fullName>
    </submittedName>
</protein>
<dbReference type="NCBIfam" id="TIGR00104">
    <property type="entry name" value="tRNA_TsaA"/>
    <property type="match status" value="1"/>
</dbReference>
<gene>
    <name evidence="9" type="ORF">PROFUN_10689</name>
</gene>
<sequence length="864" mass="97388">MEEQAAAAPKETSLNTILNTFPLEPIGIFRSCFPEKNGTPRQGSLCKHTQGKLQVTYGNNNAEHFVDGLSSFSHAHLIFLFHQNSLNTSRVKAKIEPPRLNGAKVGVFATRSPHRPNPIGLTIAKIERVEGDTVYFSGVDLVDGTPVLDIKPYVPIYDSVPSAQTPEWILSPPVSPLEIEYTSEALQQLQEVCDKKVLEFYKNPEELKEAITEVLTLDPRSVEWKRKLKKGVMSHYGFCIDVLNIVCGFDGDAPSHAKIMRVEDWSTRYGHGKKPKDYHAKPLRLKKPKEGGEKRRREEEAKTEEHKNKESKCQRTEAYFCHNCLSASQNYKTTLAQMHHAQDIHRHRQNGVTKEDKGILSDRKVCDCVAAKENIDSTGPLQHLGEKRSIDTREMNDSTKRAIGRRLFSGNAIDINAPRTRVPVSERMLKPLTPISSVVPHPFTETPTDTLPVPPTFFFSGVSTPFSPKKKTTKACPPSPSPKKTLTSLSGNRRVRSGDEFSDSDPPKPDLSYVQTSSSLKVPEKANDNPFSPRKPPTKRAKIEDASISPLIPTVEVHEHLPTSSRYTLDFVEIEQIGDGSFGKVYRCTNRIDGVEYAIKTFKKEIMSDSHKKNMLKEVYALAAVAHPNLIRYYCAWVEDERRLYIQTEYCNGGTLSDLKQKREDANEKITPEEIIDIIRQLCGGIKHMHAKNMVHLDIKPCNIYLQKDEGSNSVQYKLGDFGLADCANKLNSIEEGDGRYLPKELLNMSDNHALSRADIFSLGISIYELTRKEVLPGNGQQWTDIREGKFDIDLPQELAELIKNMMHPVPQQRPTAEDILNSPIIRTRQETQDSELKQRLASMTERVALLEQVLREKGIDVPN</sequence>
<dbReference type="EMBL" id="MDYQ01000142">
    <property type="protein sequence ID" value="PRP80634.1"/>
    <property type="molecule type" value="Genomic_DNA"/>
</dbReference>
<keyword evidence="3 5" id="KW-0067">ATP-binding</keyword>
<dbReference type="GO" id="GO:0005524">
    <property type="term" value="F:ATP binding"/>
    <property type="evidence" value="ECO:0007669"/>
    <property type="project" value="UniProtKB-UniRule"/>
</dbReference>
<dbReference type="InterPro" id="IPR011009">
    <property type="entry name" value="Kinase-like_dom_sf"/>
</dbReference>
<keyword evidence="2 5" id="KW-0547">Nucleotide-binding</keyword>
<keyword evidence="9" id="KW-0418">Kinase</keyword>
<dbReference type="SUPFAM" id="SSF56112">
    <property type="entry name" value="Protein kinase-like (PK-like)"/>
    <property type="match status" value="1"/>
</dbReference>
<dbReference type="SUPFAM" id="SSF118196">
    <property type="entry name" value="YaeB-like"/>
    <property type="match status" value="1"/>
</dbReference>
<dbReference type="InterPro" id="IPR000719">
    <property type="entry name" value="Prot_kinase_dom"/>
</dbReference>
<dbReference type="PANTHER" id="PTHR12818">
    <property type="entry name" value="TRNA (ADENINE(37)-N6)-METHYLTRANSFERASE"/>
    <property type="match status" value="1"/>
</dbReference>
<evidence type="ECO:0000313" key="9">
    <source>
        <dbReference type="EMBL" id="PRP80634.1"/>
    </source>
</evidence>
<dbReference type="PROSITE" id="PS50011">
    <property type="entry name" value="PROTEIN_KINASE_DOM"/>
    <property type="match status" value="1"/>
</dbReference>
<keyword evidence="9" id="KW-0808">Transferase</keyword>
<evidence type="ECO:0000256" key="4">
    <source>
        <dbReference type="ARBA" id="ARBA00033753"/>
    </source>
</evidence>
<dbReference type="Gene3D" id="1.10.510.10">
    <property type="entry name" value="Transferase(Phosphotransferase) domain 1"/>
    <property type="match status" value="1"/>
</dbReference>
<keyword evidence="1" id="KW-0949">S-adenosyl-L-methionine</keyword>
<feature type="region of interest" description="Disordered" evidence="6">
    <location>
        <begin position="462"/>
        <end position="541"/>
    </location>
</feature>
<comment type="similarity">
    <text evidence="4">Belongs to the tRNA methyltransferase O family.</text>
</comment>
<dbReference type="CDD" id="cd09281">
    <property type="entry name" value="UPF0066"/>
    <property type="match status" value="1"/>
</dbReference>
<dbReference type="InterPro" id="IPR017441">
    <property type="entry name" value="Protein_kinase_ATP_BS"/>
</dbReference>
<evidence type="ECO:0000256" key="2">
    <source>
        <dbReference type="ARBA" id="ARBA00022741"/>
    </source>
</evidence>
<dbReference type="STRING" id="1890364.A0A2P6N9J4"/>
<feature type="region of interest" description="Disordered" evidence="6">
    <location>
        <begin position="270"/>
        <end position="309"/>
    </location>
</feature>
<dbReference type="Pfam" id="PF00069">
    <property type="entry name" value="Pkinase"/>
    <property type="match status" value="1"/>
</dbReference>
<reference evidence="9 10" key="1">
    <citation type="journal article" date="2018" name="Genome Biol. Evol.">
        <title>Multiple Roots of Fruiting Body Formation in Amoebozoa.</title>
        <authorList>
            <person name="Hillmann F."/>
            <person name="Forbes G."/>
            <person name="Novohradska S."/>
            <person name="Ferling I."/>
            <person name="Riege K."/>
            <person name="Groth M."/>
            <person name="Westermann M."/>
            <person name="Marz M."/>
            <person name="Spaller T."/>
            <person name="Winckler T."/>
            <person name="Schaap P."/>
            <person name="Glockner G."/>
        </authorList>
    </citation>
    <scope>NUCLEOTIDE SEQUENCE [LARGE SCALE GENOMIC DNA]</scope>
    <source>
        <strain evidence="9 10">Jena</strain>
    </source>
</reference>
<name>A0A2P6N9J4_9EUKA</name>
<proteinExistence type="inferred from homology"/>
<organism evidence="9 10">
    <name type="scientific">Planoprotostelium fungivorum</name>
    <dbReference type="NCBI Taxonomy" id="1890364"/>
    <lineage>
        <taxon>Eukaryota</taxon>
        <taxon>Amoebozoa</taxon>
        <taxon>Evosea</taxon>
        <taxon>Variosea</taxon>
        <taxon>Cavosteliida</taxon>
        <taxon>Cavosteliaceae</taxon>
        <taxon>Planoprotostelium</taxon>
    </lineage>
</organism>
<evidence type="ECO:0000259" key="8">
    <source>
        <dbReference type="PROSITE" id="PS51668"/>
    </source>
</evidence>
<dbReference type="Gene3D" id="3.30.200.20">
    <property type="entry name" value="Phosphorylase Kinase, domain 1"/>
    <property type="match status" value="1"/>
</dbReference>
<dbReference type="SMART" id="SM00220">
    <property type="entry name" value="S_TKc"/>
    <property type="match status" value="1"/>
</dbReference>
<dbReference type="PROSITE" id="PS00108">
    <property type="entry name" value="PROTEIN_KINASE_ST"/>
    <property type="match status" value="1"/>
</dbReference>
<dbReference type="InterPro" id="IPR040372">
    <property type="entry name" value="YaeB-like"/>
</dbReference>
<dbReference type="PROSITE" id="PS00107">
    <property type="entry name" value="PROTEIN_KINASE_ATP"/>
    <property type="match status" value="1"/>
</dbReference>
<dbReference type="Proteomes" id="UP000241769">
    <property type="component" value="Unassembled WGS sequence"/>
</dbReference>
<feature type="binding site" evidence="5">
    <location>
        <position position="600"/>
    </location>
    <ligand>
        <name>ATP</name>
        <dbReference type="ChEBI" id="CHEBI:30616"/>
    </ligand>
</feature>
<feature type="domain" description="Protein kinase" evidence="7">
    <location>
        <begin position="571"/>
        <end position="826"/>
    </location>
</feature>
<dbReference type="InterPro" id="IPR008271">
    <property type="entry name" value="Ser/Thr_kinase_AS"/>
</dbReference>
<evidence type="ECO:0000313" key="10">
    <source>
        <dbReference type="Proteomes" id="UP000241769"/>
    </source>
</evidence>
<keyword evidence="10" id="KW-1185">Reference proteome</keyword>
<dbReference type="InterPro" id="IPR036413">
    <property type="entry name" value="YaeB-like_sf"/>
</dbReference>
<evidence type="ECO:0000259" key="7">
    <source>
        <dbReference type="PROSITE" id="PS50011"/>
    </source>
</evidence>
<dbReference type="AlphaFoldDB" id="A0A2P6N9J4"/>
<feature type="domain" description="TsaA-like" evidence="8">
    <location>
        <begin position="23"/>
        <end position="162"/>
    </location>
</feature>
<feature type="compositionally biased region" description="Basic and acidic residues" evidence="6">
    <location>
        <begin position="288"/>
        <end position="309"/>
    </location>
</feature>
<dbReference type="PROSITE" id="PS01318">
    <property type="entry name" value="TSAA_1"/>
    <property type="match status" value="1"/>
</dbReference>
<dbReference type="PROSITE" id="PS51668">
    <property type="entry name" value="TSAA_2"/>
    <property type="match status" value="1"/>
</dbReference>
<dbReference type="GO" id="GO:0004672">
    <property type="term" value="F:protein kinase activity"/>
    <property type="evidence" value="ECO:0007669"/>
    <property type="project" value="InterPro"/>
</dbReference>
<dbReference type="InParanoid" id="A0A2P6N9J4"/>
<dbReference type="InterPro" id="IPR023368">
    <property type="entry name" value="UPF0066_cons_site"/>
</dbReference>
<dbReference type="OrthoDB" id="4882at2759"/>